<comment type="caution">
    <text evidence="2">The sequence shown here is derived from an EMBL/GenBank/DDBJ whole genome shotgun (WGS) entry which is preliminary data.</text>
</comment>
<dbReference type="AlphaFoldDB" id="A0A7X0KNX4"/>
<dbReference type="InterPro" id="IPR016181">
    <property type="entry name" value="Acyl_CoA_acyltransferase"/>
</dbReference>
<proteinExistence type="predicted"/>
<dbReference type="Proteomes" id="UP000536262">
    <property type="component" value="Unassembled WGS sequence"/>
</dbReference>
<name>A0A7X0KNX4_9HYPH</name>
<keyword evidence="3" id="KW-1185">Reference proteome</keyword>
<feature type="domain" description="N-acetyltransferase" evidence="1">
    <location>
        <begin position="1"/>
        <end position="154"/>
    </location>
</feature>
<dbReference type="InterPro" id="IPR050276">
    <property type="entry name" value="MshD_Acetyltransferase"/>
</dbReference>
<evidence type="ECO:0000259" key="1">
    <source>
        <dbReference type="PROSITE" id="PS51186"/>
    </source>
</evidence>
<dbReference type="GO" id="GO:0016747">
    <property type="term" value="F:acyltransferase activity, transferring groups other than amino-acyl groups"/>
    <property type="evidence" value="ECO:0007669"/>
    <property type="project" value="InterPro"/>
</dbReference>
<dbReference type="Pfam" id="PF13527">
    <property type="entry name" value="Acetyltransf_9"/>
    <property type="match status" value="1"/>
</dbReference>
<evidence type="ECO:0000313" key="3">
    <source>
        <dbReference type="Proteomes" id="UP000536262"/>
    </source>
</evidence>
<dbReference type="PANTHER" id="PTHR43617">
    <property type="entry name" value="L-AMINO ACID N-ACETYLTRANSFERASE"/>
    <property type="match status" value="1"/>
</dbReference>
<dbReference type="PROSITE" id="PS51186">
    <property type="entry name" value="GNAT"/>
    <property type="match status" value="1"/>
</dbReference>
<dbReference type="EC" id="2.3.1.-" evidence="2"/>
<gene>
    <name evidence="2" type="ORF">GGR00_005450</name>
</gene>
<keyword evidence="2" id="KW-0012">Acyltransferase</keyword>
<dbReference type="Gene3D" id="3.40.630.30">
    <property type="match status" value="1"/>
</dbReference>
<dbReference type="PANTHER" id="PTHR43617:SF2">
    <property type="entry name" value="UPF0039 PROTEIN SLL0451"/>
    <property type="match status" value="1"/>
</dbReference>
<dbReference type="CDD" id="cd04301">
    <property type="entry name" value="NAT_SF"/>
    <property type="match status" value="1"/>
</dbReference>
<dbReference type="RefSeq" id="WP_184702433.1">
    <property type="nucleotide sequence ID" value="NZ_BAABEG010000001.1"/>
</dbReference>
<keyword evidence="2" id="KW-0808">Transferase</keyword>
<dbReference type="EMBL" id="JACHOU010000027">
    <property type="protein sequence ID" value="MBB6357627.1"/>
    <property type="molecule type" value="Genomic_DNA"/>
</dbReference>
<evidence type="ECO:0000313" key="2">
    <source>
        <dbReference type="EMBL" id="MBB6357627.1"/>
    </source>
</evidence>
<organism evidence="2 3">
    <name type="scientific">Aminobacter aganoensis</name>
    <dbReference type="NCBI Taxonomy" id="83264"/>
    <lineage>
        <taxon>Bacteria</taxon>
        <taxon>Pseudomonadati</taxon>
        <taxon>Pseudomonadota</taxon>
        <taxon>Alphaproteobacteria</taxon>
        <taxon>Hyphomicrobiales</taxon>
        <taxon>Phyllobacteriaceae</taxon>
        <taxon>Aminobacter</taxon>
    </lineage>
</organism>
<sequence length="165" mass="17464">MKLRAERPEDVDTIRSLTSAAFATAPHSSQTEAAIVDALRDAGALTLSLVAEDDGEIAGHVAFSPVTVDGADAGWYGLGPVSVWPDRQGRGIGQALIRKGLDDLRQQGAKGCVLIGDPAYYGRFGFVADPRLTYGDIPSQYVQRLAFGDELLVGELAFHAGFDAS</sequence>
<protein>
    <submittedName>
        <fullName evidence="2">Putative acetyltransferase</fullName>
        <ecNumber evidence="2">2.3.1.-</ecNumber>
    </submittedName>
</protein>
<accession>A0A7X0KNX4</accession>
<dbReference type="InterPro" id="IPR000182">
    <property type="entry name" value="GNAT_dom"/>
</dbReference>
<reference evidence="2 3" key="1">
    <citation type="submission" date="2020-08" db="EMBL/GenBank/DDBJ databases">
        <title>Genomic Encyclopedia of Type Strains, Phase IV (KMG-IV): sequencing the most valuable type-strain genomes for metagenomic binning, comparative biology and taxonomic classification.</title>
        <authorList>
            <person name="Goeker M."/>
        </authorList>
    </citation>
    <scope>NUCLEOTIDE SEQUENCE [LARGE SCALE GENOMIC DNA]</scope>
    <source>
        <strain evidence="2 3">DSM 7051</strain>
    </source>
</reference>
<dbReference type="SUPFAM" id="SSF55729">
    <property type="entry name" value="Acyl-CoA N-acyltransferases (Nat)"/>
    <property type="match status" value="1"/>
</dbReference>